<dbReference type="EMBL" id="JAJPDE010000014">
    <property type="protein sequence ID" value="MCD7129783.1"/>
    <property type="molecule type" value="Genomic_DNA"/>
</dbReference>
<feature type="region of interest" description="Disordered" evidence="5">
    <location>
        <begin position="1437"/>
        <end position="1517"/>
    </location>
</feature>
<proteinExistence type="predicted"/>
<dbReference type="NCBIfam" id="TIGR01167">
    <property type="entry name" value="LPXTG_anchor"/>
    <property type="match status" value="1"/>
</dbReference>
<organism evidence="10 11">
    <name type="scientific">Limosilactobacillus agrestis</name>
    <dbReference type="NCBI Taxonomy" id="2759748"/>
    <lineage>
        <taxon>Bacteria</taxon>
        <taxon>Bacillati</taxon>
        <taxon>Bacillota</taxon>
        <taxon>Bacilli</taxon>
        <taxon>Lactobacillales</taxon>
        <taxon>Lactobacillaceae</taxon>
        <taxon>Limosilactobacillus</taxon>
    </lineage>
</organism>
<feature type="domain" description="Mub B2-like" evidence="9">
    <location>
        <begin position="692"/>
        <end position="817"/>
    </location>
</feature>
<reference evidence="10 11" key="1">
    <citation type="submission" date="2021-12" db="EMBL/GenBank/DDBJ databases">
        <title>A phylogenomic analysis of Limosilactobacillus reuteri reveals ancient and stable evolutionary relationships with rodents and birds and zoonotic transmission to humans.</title>
        <authorList>
            <person name="Li F."/>
            <person name="Li X."/>
            <person name="Cheng C."/>
            <person name="Tollenaar S."/>
            <person name="Zhang J.S."/>
            <person name="Simpson D."/>
            <person name="Tasseva G."/>
            <person name="Perez-Munoz M.E."/>
            <person name="Frese S."/>
            <person name="Gaenzle M.G."/>
            <person name="Walter J."/>
            <person name="Zheng J."/>
        </authorList>
    </citation>
    <scope>NUCLEOTIDE SEQUENCE [LARGE SCALE GENOMIC DNA]</scope>
    <source>
        <strain evidence="10 11">BG-MG3-B</strain>
    </source>
</reference>
<protein>
    <submittedName>
        <fullName evidence="10">YSIRK-type signal peptide-containing protein</fullName>
    </submittedName>
</protein>
<evidence type="ECO:0000256" key="5">
    <source>
        <dbReference type="SAM" id="MobiDB-lite"/>
    </source>
</evidence>
<dbReference type="Pfam" id="PF17966">
    <property type="entry name" value="Muc_B2"/>
    <property type="match status" value="5"/>
</dbReference>
<evidence type="ECO:0000256" key="4">
    <source>
        <dbReference type="ARBA" id="ARBA00023088"/>
    </source>
</evidence>
<evidence type="ECO:0000256" key="1">
    <source>
        <dbReference type="ARBA" id="ARBA00022512"/>
    </source>
</evidence>
<gene>
    <name evidence="10" type="ORF">LTY36_00910</name>
</gene>
<feature type="domain" description="Gram-positive cocci surface proteins LPxTG" evidence="7">
    <location>
        <begin position="1510"/>
        <end position="1548"/>
    </location>
</feature>
<evidence type="ECO:0000256" key="3">
    <source>
        <dbReference type="ARBA" id="ARBA00022729"/>
    </source>
</evidence>
<dbReference type="InterPro" id="IPR005877">
    <property type="entry name" value="YSIRK_signal_dom"/>
</dbReference>
<feature type="domain" description="Mub B2-like" evidence="9">
    <location>
        <begin position="593"/>
        <end position="685"/>
    </location>
</feature>
<keyword evidence="4" id="KW-0572">Peptidoglycan-anchor</keyword>
<dbReference type="Pfam" id="PF00746">
    <property type="entry name" value="Gram_pos_anchor"/>
    <property type="match status" value="1"/>
</dbReference>
<feature type="compositionally biased region" description="Polar residues" evidence="5">
    <location>
        <begin position="1507"/>
        <end position="1517"/>
    </location>
</feature>
<keyword evidence="6" id="KW-0472">Membrane</keyword>
<dbReference type="RefSeq" id="WP_231823022.1">
    <property type="nucleotide sequence ID" value="NZ_JAJPDE010000014.1"/>
</dbReference>
<feature type="compositionally biased region" description="Polar residues" evidence="5">
    <location>
        <begin position="1475"/>
        <end position="1498"/>
    </location>
</feature>
<feature type="domain" description="Mub B2-like" evidence="9">
    <location>
        <begin position="822"/>
        <end position="922"/>
    </location>
</feature>
<evidence type="ECO:0000256" key="2">
    <source>
        <dbReference type="ARBA" id="ARBA00022525"/>
    </source>
</evidence>
<dbReference type="Pfam" id="PF04650">
    <property type="entry name" value="YSIRK_signal"/>
    <property type="match status" value="1"/>
</dbReference>
<dbReference type="Proteomes" id="UP001199710">
    <property type="component" value="Unassembled WGS sequence"/>
</dbReference>
<feature type="domain" description="Mub B2-like" evidence="9">
    <location>
        <begin position="1334"/>
        <end position="1428"/>
    </location>
</feature>
<keyword evidence="6" id="KW-1133">Transmembrane helix</keyword>
<dbReference type="NCBIfam" id="TIGR01168">
    <property type="entry name" value="YSIRK_signal"/>
    <property type="match status" value="1"/>
</dbReference>
<feature type="compositionally biased region" description="Low complexity" evidence="5">
    <location>
        <begin position="1454"/>
        <end position="1474"/>
    </location>
</feature>
<evidence type="ECO:0000259" key="8">
    <source>
        <dbReference type="Pfam" id="PF04650"/>
    </source>
</evidence>
<evidence type="ECO:0000259" key="9">
    <source>
        <dbReference type="Pfam" id="PF17966"/>
    </source>
</evidence>
<feature type="transmembrane region" description="Helical" evidence="6">
    <location>
        <begin position="1523"/>
        <end position="1541"/>
    </location>
</feature>
<feature type="domain" description="Mub B2-like" evidence="9">
    <location>
        <begin position="1138"/>
        <end position="1251"/>
    </location>
</feature>
<evidence type="ECO:0000259" key="7">
    <source>
        <dbReference type="Pfam" id="PF00746"/>
    </source>
</evidence>
<evidence type="ECO:0000256" key="6">
    <source>
        <dbReference type="SAM" id="Phobius"/>
    </source>
</evidence>
<name>A0ABS8R5W7_9LACO</name>
<keyword evidence="11" id="KW-1185">Reference proteome</keyword>
<dbReference type="InterPro" id="IPR019931">
    <property type="entry name" value="LPXTG_anchor"/>
</dbReference>
<comment type="caution">
    <text evidence="10">The sequence shown here is derived from an EMBL/GenBank/DDBJ whole genome shotgun (WGS) entry which is preliminary data.</text>
</comment>
<sequence length="1548" mass="169856">MTSKNNQAERLAKRMPLTQRFALRKLSVGVASVLLGTGIAMGLNGKVAHADVSNGQATPVDTSSSALTSTSTSNLTTLSASKAADNTQAAAPAVSDEVKATAPIDNTAYTVTNVKATSEQGNGTDRTGQTNLSFDLNLDIANHDIKAGDYLNVSMGIPYQLTANGQPYTLSYGGTASQQMPINITYQTTTGQNFTSVIGYMHPVTGKGDRFYAISYHNSPISDPQNVDWQAATNNNGLGSNGNGGSNDSYQIIFNDELEKIKAAYGNANLSLAKIHFDLTWHNITGFDLNEAPLDTRYFHLYSSTATQSAFLEPQNDIQIGDQHFTSGFKIPIEAKGELKDNLNQDISPESESEYAAHTWYYDLQTQKWFYGFEPLRYPDHVEAVGLANQNKAGTKLGNSFTITVTKPAPNDYVNYQFISDSDVKDALEKSIVVNAEIYNLDPVTGAPDTYVTREMISAFYPAIDVRSTDSPDGLTRVYQITIEGDYQGFRKDRGIGLIRWVPKDLNGVLPPANITSPNDDPMETKNYYDGVTLQNTGLQTFLEDHPWKITITNNQGQELLNQDAGYYLPLYIYRDSVTSNSGLLTGTINNVNNQQVHETIHYVYQDTGKEAAPTYTATLGFAQINENGTWQAWTPTSDTFKKVVIPEIAGFRAVDQDGKAVNAIDTMVVSHNSPDIDITIYYVPAWNRLQTDTKKVTRTISYYDKNTGEPLPVTDAAPVKQIVTFTRQAIIDGLTNKVVGYTFDGKKDNNGNYIIEETVADKAWKKDSGDWAASVNPVLTSQGYDLAENEQGQLYPKVAADTPTALSKDQQIKVYYPEKVTTTDEQALITRTINYVYANGPHQGTSAAPQQSQQVTFTRQKSVNLVTKATKYGDWSTDNDRFAAVNSPAIDYYVADQEVVPALQVKPDDSNVSVTVNYTTTPNDVTYSVIDDTNGKTLVNHQLLTSGFADEQLPADTIDAYEAVIKHYQDLGYTIVSQDKLPTLFKHENQNVVVHVLLQNSLQPEWQTTTRTITYYDRSTGKQIMIDGVTEPVMQRAVFVRQGIVDADHQLLGYTLNGKKDNNGNYIVEIPLGDADEAWQLAGGGWPASPNPDLQKYGYNAPEDEEGEPYPMVSAGHPTALVPNQSIKVYYQPRIESSNEQSQAMRIIHYVYANGPQKGKMAAPDVQQVVTWSREDQTNEVTKAVTSGDWQPLKSETIVNGKTVVENDSTSFAAVDSPLIKGYTPDQAIVADLLAMRGSQPIEVTVNYSTEPHQITYSVIDDTTNLTLINHAQLGTGYAGESLPLAMDKNYQDVDTHYQQLGYKVVSQEPLPTTFADHDLNVVIHLAHGTKSVSGQRTVNEDIQYQFIDGGIAAPTYHATPITFTRNGVTDLVTGNTSWQAWKPVNDYFTPVDSPIIDGYTTATPKIGEQMVTADSQDLHFIVLYSKVKVPVIPQPTPEKPVTPQPVPEKPTTPHTPGSTPTVPSTSPTSGVTNHETNPTKVQPSTSSRADSISTPAVSEKPMHTANASAQKLPQTGNQHQGFWQTVLGIFLGLFGISFGKRRKKTN</sequence>
<dbReference type="Gene3D" id="3.10.20.470">
    <property type="match status" value="1"/>
</dbReference>
<dbReference type="Gene3D" id="2.60.40.4300">
    <property type="match status" value="6"/>
</dbReference>
<keyword evidence="1" id="KW-0134">Cell wall</keyword>
<accession>A0ABS8R5W7</accession>
<evidence type="ECO:0000313" key="10">
    <source>
        <dbReference type="EMBL" id="MCD7129783.1"/>
    </source>
</evidence>
<feature type="domain" description="YSIRK Gram-positive signal peptide" evidence="8">
    <location>
        <begin position="19"/>
        <end position="38"/>
    </location>
</feature>
<evidence type="ECO:0000313" key="11">
    <source>
        <dbReference type="Proteomes" id="UP001199710"/>
    </source>
</evidence>
<keyword evidence="3" id="KW-0732">Signal</keyword>
<feature type="compositionally biased region" description="Pro residues" evidence="5">
    <location>
        <begin position="1437"/>
        <end position="1452"/>
    </location>
</feature>
<dbReference type="InterPro" id="IPR041495">
    <property type="entry name" value="Mub_B2"/>
</dbReference>
<keyword evidence="2" id="KW-0964">Secreted</keyword>
<keyword evidence="6" id="KW-0812">Transmembrane</keyword>